<gene>
    <name evidence="1" type="ORF">E2C01_030728</name>
</gene>
<evidence type="ECO:0000313" key="2">
    <source>
        <dbReference type="Proteomes" id="UP000324222"/>
    </source>
</evidence>
<organism evidence="1 2">
    <name type="scientific">Portunus trituberculatus</name>
    <name type="common">Swimming crab</name>
    <name type="synonym">Neptunus trituberculatus</name>
    <dbReference type="NCBI Taxonomy" id="210409"/>
    <lineage>
        <taxon>Eukaryota</taxon>
        <taxon>Metazoa</taxon>
        <taxon>Ecdysozoa</taxon>
        <taxon>Arthropoda</taxon>
        <taxon>Crustacea</taxon>
        <taxon>Multicrustacea</taxon>
        <taxon>Malacostraca</taxon>
        <taxon>Eumalacostraca</taxon>
        <taxon>Eucarida</taxon>
        <taxon>Decapoda</taxon>
        <taxon>Pleocyemata</taxon>
        <taxon>Brachyura</taxon>
        <taxon>Eubrachyura</taxon>
        <taxon>Portunoidea</taxon>
        <taxon>Portunidae</taxon>
        <taxon>Portuninae</taxon>
        <taxon>Portunus</taxon>
    </lineage>
</organism>
<evidence type="ECO:0000313" key="1">
    <source>
        <dbReference type="EMBL" id="MPC37254.1"/>
    </source>
</evidence>
<proteinExistence type="predicted"/>
<reference evidence="1 2" key="1">
    <citation type="submission" date="2019-05" db="EMBL/GenBank/DDBJ databases">
        <title>Another draft genome of Portunus trituberculatus and its Hox gene families provides insights of decapod evolution.</title>
        <authorList>
            <person name="Jeong J.-H."/>
            <person name="Song I."/>
            <person name="Kim S."/>
            <person name="Choi T."/>
            <person name="Kim D."/>
            <person name="Ryu S."/>
            <person name="Kim W."/>
        </authorList>
    </citation>
    <scope>NUCLEOTIDE SEQUENCE [LARGE SCALE GENOMIC DNA]</scope>
    <source>
        <tissue evidence="1">Muscle</tissue>
    </source>
</reference>
<sequence>MATQTAGDSNVCEIMQILFRCAAKTFPEGAQGRGSSCREKLSCSSSQCHAQGRPHKPKGNKTCPFHLQQNSTKPGTPRESITIHFKGSYARVTATLPMTGKTRYRGRQATLTSQAERLVPFFQSWLLPQFSRLAPCSPVPPVIPPASASPQTRHLVTLHLATQ</sequence>
<keyword evidence="2" id="KW-1185">Reference proteome</keyword>
<name>A0A5B7EY58_PORTR</name>
<dbReference type="EMBL" id="VSRR010003727">
    <property type="protein sequence ID" value="MPC37254.1"/>
    <property type="molecule type" value="Genomic_DNA"/>
</dbReference>
<comment type="caution">
    <text evidence="1">The sequence shown here is derived from an EMBL/GenBank/DDBJ whole genome shotgun (WGS) entry which is preliminary data.</text>
</comment>
<dbReference type="Proteomes" id="UP000324222">
    <property type="component" value="Unassembled WGS sequence"/>
</dbReference>
<dbReference type="AlphaFoldDB" id="A0A5B7EY58"/>
<protein>
    <submittedName>
        <fullName evidence="1">Uncharacterized protein</fullName>
    </submittedName>
</protein>
<accession>A0A5B7EY58</accession>